<protein>
    <submittedName>
        <fullName evidence="2">Uncharacterized protein</fullName>
    </submittedName>
</protein>
<comment type="caution">
    <text evidence="2">The sequence shown here is derived from an EMBL/GenBank/DDBJ whole genome shotgun (WGS) entry which is preliminary data.</text>
</comment>
<feature type="compositionally biased region" description="Low complexity" evidence="1">
    <location>
        <begin position="569"/>
        <end position="587"/>
    </location>
</feature>
<dbReference type="AlphaFoldDB" id="A0AAD6SBY7"/>
<keyword evidence="3" id="KW-1185">Reference proteome</keyword>
<feature type="region of interest" description="Disordered" evidence="1">
    <location>
        <begin position="126"/>
        <end position="213"/>
    </location>
</feature>
<dbReference type="Proteomes" id="UP001218188">
    <property type="component" value="Unassembled WGS sequence"/>
</dbReference>
<reference evidence="2" key="1">
    <citation type="submission" date="2023-03" db="EMBL/GenBank/DDBJ databases">
        <title>Massive genome expansion in bonnet fungi (Mycena s.s.) driven by repeated elements and novel gene families across ecological guilds.</title>
        <authorList>
            <consortium name="Lawrence Berkeley National Laboratory"/>
            <person name="Harder C.B."/>
            <person name="Miyauchi S."/>
            <person name="Viragh M."/>
            <person name="Kuo A."/>
            <person name="Thoen E."/>
            <person name="Andreopoulos B."/>
            <person name="Lu D."/>
            <person name="Skrede I."/>
            <person name="Drula E."/>
            <person name="Henrissat B."/>
            <person name="Morin E."/>
            <person name="Kohler A."/>
            <person name="Barry K."/>
            <person name="LaButti K."/>
            <person name="Morin E."/>
            <person name="Salamov A."/>
            <person name="Lipzen A."/>
            <person name="Mereny Z."/>
            <person name="Hegedus B."/>
            <person name="Baldrian P."/>
            <person name="Stursova M."/>
            <person name="Weitz H."/>
            <person name="Taylor A."/>
            <person name="Grigoriev I.V."/>
            <person name="Nagy L.G."/>
            <person name="Martin F."/>
            <person name="Kauserud H."/>
        </authorList>
    </citation>
    <scope>NUCLEOTIDE SEQUENCE</scope>
    <source>
        <strain evidence="2">CBHHK200</strain>
    </source>
</reference>
<feature type="compositionally biased region" description="Polar residues" evidence="1">
    <location>
        <begin position="83"/>
        <end position="99"/>
    </location>
</feature>
<feature type="compositionally biased region" description="Basic residues" evidence="1">
    <location>
        <begin position="1"/>
        <end position="18"/>
    </location>
</feature>
<organism evidence="2 3">
    <name type="scientific">Mycena alexandri</name>
    <dbReference type="NCBI Taxonomy" id="1745969"/>
    <lineage>
        <taxon>Eukaryota</taxon>
        <taxon>Fungi</taxon>
        <taxon>Dikarya</taxon>
        <taxon>Basidiomycota</taxon>
        <taxon>Agaricomycotina</taxon>
        <taxon>Agaricomycetes</taxon>
        <taxon>Agaricomycetidae</taxon>
        <taxon>Agaricales</taxon>
        <taxon>Marasmiineae</taxon>
        <taxon>Mycenaceae</taxon>
        <taxon>Mycena</taxon>
    </lineage>
</organism>
<evidence type="ECO:0000256" key="1">
    <source>
        <dbReference type="SAM" id="MobiDB-lite"/>
    </source>
</evidence>
<feature type="compositionally biased region" description="Low complexity" evidence="1">
    <location>
        <begin position="506"/>
        <end position="531"/>
    </location>
</feature>
<feature type="compositionally biased region" description="Low complexity" evidence="1">
    <location>
        <begin position="279"/>
        <end position="296"/>
    </location>
</feature>
<feature type="region of interest" description="Disordered" evidence="1">
    <location>
        <begin position="269"/>
        <end position="308"/>
    </location>
</feature>
<feature type="compositionally biased region" description="Polar residues" evidence="1">
    <location>
        <begin position="588"/>
        <end position="606"/>
    </location>
</feature>
<gene>
    <name evidence="2" type="ORF">C8F04DRAFT_1191834</name>
</gene>
<name>A0AAD6SBY7_9AGAR</name>
<feature type="region of interest" description="Disordered" evidence="1">
    <location>
        <begin position="1"/>
        <end position="99"/>
    </location>
</feature>
<evidence type="ECO:0000313" key="3">
    <source>
        <dbReference type="Proteomes" id="UP001218188"/>
    </source>
</evidence>
<proteinExistence type="predicted"/>
<feature type="region of interest" description="Disordered" evidence="1">
    <location>
        <begin position="446"/>
        <end position="606"/>
    </location>
</feature>
<evidence type="ECO:0000313" key="2">
    <source>
        <dbReference type="EMBL" id="KAJ7025036.1"/>
    </source>
</evidence>
<accession>A0AAD6SBY7</accession>
<sequence length="606" mass="64544">MAGRKSAAKQRRNKKRRELKGSRDASDLSPIVEPDEGEESGAELATAHSSTAIKIDNGGSPASIVEIEGNRGLSLSGIGADSSALSTLNPEMSSDLPSLTPSMEELEFFHALQSSRSAGLQEAVIINTDQTNNSKKKSRPVVIEEVDDEDDPLSVRERRRRERTKDSKEVSASIGAASTPSINSPSRSPARSTNSPRTIPSVNVSAGENHGGRKLEMLFSKLPTTPSSPPLQSLIGAGGTSGDLVNGWTPLSINSLLDEYAVGGALNETETQRRRVGKARAVARSGNTDSSTSESLTDSDDEETRERKRLTRLADMRQRIERERVDRANRVNSEEYQIARQEAAIALRRLQEFRIEDDRIFATELEAKFAAEDADNEFANKLAQSDRAHVDQIQREAKKRESAAKKLANTAVRLPGISIPAPAPASPRLTHDFNSRIILQRYHLAPAPAPSPKDLTPKKENSKSSIHMGRVASQQDIKPAGLGIYLRSGTAPGQSKPKKPKHESSDSSSSSSSSGDASSSPSDSSDDSSSSDSEKSESDSGYSSSDSDNEKKKNANSRKGGGHGGGSSGSSSSSSSGSSDSGGSSDSESTAPPQECAAQTSFTWAP</sequence>
<dbReference type="EMBL" id="JARJCM010000160">
    <property type="protein sequence ID" value="KAJ7025036.1"/>
    <property type="molecule type" value="Genomic_DNA"/>
</dbReference>
<feature type="compositionally biased region" description="Polar residues" evidence="1">
    <location>
        <begin position="176"/>
        <end position="206"/>
    </location>
</feature>